<dbReference type="PANTHER" id="PTHR30489:SF0">
    <property type="entry name" value="LIPOPROTEIN-RELEASING SYSTEM TRANSMEMBRANE PROTEIN LOLE"/>
    <property type="match status" value="1"/>
</dbReference>
<gene>
    <name evidence="9" type="ORF">CA2015_4162</name>
</gene>
<evidence type="ECO:0000256" key="3">
    <source>
        <dbReference type="ARBA" id="ARBA00022475"/>
    </source>
</evidence>
<dbReference type="EMBL" id="CP012040">
    <property type="protein sequence ID" value="AKP53515.1"/>
    <property type="molecule type" value="Genomic_DNA"/>
</dbReference>
<dbReference type="PANTHER" id="PTHR30489">
    <property type="entry name" value="LIPOPROTEIN-RELEASING SYSTEM TRANSMEMBRANE PROTEIN LOLE"/>
    <property type="match status" value="1"/>
</dbReference>
<dbReference type="Pfam" id="PF02687">
    <property type="entry name" value="FtsX"/>
    <property type="match status" value="1"/>
</dbReference>
<keyword evidence="4 7" id="KW-0812">Transmembrane</keyword>
<dbReference type="GO" id="GO:0098797">
    <property type="term" value="C:plasma membrane protein complex"/>
    <property type="evidence" value="ECO:0007669"/>
    <property type="project" value="TreeGrafter"/>
</dbReference>
<comment type="subcellular location">
    <subcellularLocation>
        <location evidence="1">Cell membrane</location>
        <topology evidence="1">Multi-pass membrane protein</topology>
    </subcellularLocation>
</comment>
<dbReference type="RefSeq" id="WP_048643613.1">
    <property type="nucleotide sequence ID" value="NZ_CP012040.1"/>
</dbReference>
<feature type="transmembrane region" description="Helical" evidence="7">
    <location>
        <begin position="247"/>
        <end position="269"/>
    </location>
</feature>
<name>A0A0H4PKE1_9BACT</name>
<dbReference type="OrthoDB" id="976557at2"/>
<comment type="similarity">
    <text evidence="2">Belongs to the ABC-4 integral membrane protein family. LolC/E subfamily.</text>
</comment>
<dbReference type="InterPro" id="IPR003838">
    <property type="entry name" value="ABC3_permease_C"/>
</dbReference>
<evidence type="ECO:0000259" key="8">
    <source>
        <dbReference type="Pfam" id="PF02687"/>
    </source>
</evidence>
<evidence type="ECO:0000256" key="1">
    <source>
        <dbReference type="ARBA" id="ARBA00004651"/>
    </source>
</evidence>
<evidence type="ECO:0000256" key="7">
    <source>
        <dbReference type="SAM" id="Phobius"/>
    </source>
</evidence>
<dbReference type="GO" id="GO:0044874">
    <property type="term" value="P:lipoprotein localization to outer membrane"/>
    <property type="evidence" value="ECO:0007669"/>
    <property type="project" value="TreeGrafter"/>
</dbReference>
<reference evidence="9 10" key="1">
    <citation type="submission" date="2015-07" db="EMBL/GenBank/DDBJ databases">
        <authorList>
            <person name="Kim K.M."/>
        </authorList>
    </citation>
    <scope>NUCLEOTIDE SEQUENCE [LARGE SCALE GENOMIC DNA]</scope>
    <source>
        <strain evidence="9 10">KCTC 12363</strain>
    </source>
</reference>
<keyword evidence="6 7" id="KW-0472">Membrane</keyword>
<feature type="transmembrane region" description="Helical" evidence="7">
    <location>
        <begin position="301"/>
        <end position="320"/>
    </location>
</feature>
<keyword evidence="10" id="KW-1185">Reference proteome</keyword>
<dbReference type="KEGG" id="camu:CA2015_4162"/>
<dbReference type="Proteomes" id="UP000036520">
    <property type="component" value="Chromosome"/>
</dbReference>
<feature type="domain" description="ABC3 transporter permease C-terminal" evidence="8">
    <location>
        <begin position="247"/>
        <end position="376"/>
    </location>
</feature>
<organism evidence="9 10">
    <name type="scientific">Cyclobacterium amurskyense</name>
    <dbReference type="NCBI Taxonomy" id="320787"/>
    <lineage>
        <taxon>Bacteria</taxon>
        <taxon>Pseudomonadati</taxon>
        <taxon>Bacteroidota</taxon>
        <taxon>Cytophagia</taxon>
        <taxon>Cytophagales</taxon>
        <taxon>Cyclobacteriaceae</taxon>
        <taxon>Cyclobacterium</taxon>
    </lineage>
</organism>
<evidence type="ECO:0000256" key="2">
    <source>
        <dbReference type="ARBA" id="ARBA00005236"/>
    </source>
</evidence>
<evidence type="ECO:0000313" key="10">
    <source>
        <dbReference type="Proteomes" id="UP000036520"/>
    </source>
</evidence>
<dbReference type="InterPro" id="IPR051447">
    <property type="entry name" value="Lipoprotein-release_system"/>
</dbReference>
<feature type="transmembrane region" description="Helical" evidence="7">
    <location>
        <begin position="340"/>
        <end position="366"/>
    </location>
</feature>
<evidence type="ECO:0000256" key="5">
    <source>
        <dbReference type="ARBA" id="ARBA00022989"/>
    </source>
</evidence>
<feature type="transmembrane region" description="Helical" evidence="7">
    <location>
        <begin position="20"/>
        <end position="39"/>
    </location>
</feature>
<protein>
    <recommendedName>
        <fullName evidence="8">ABC3 transporter permease C-terminal domain-containing protein</fullName>
    </recommendedName>
</protein>
<accession>A0A0H4PKE1</accession>
<sequence length="385" mass="42928">MKLSFQLAYRNLIGAGLRTWLNVGILTFTFLVILFYNGLLDGWNQQAKRDAINWEFGNGQFQHKDYEPYNPFTIQDAHSKFNKSETKGLTPLLIRQASIYPNGRMLSVNLNGLPKSQKLLKIPMSNLDKQQGAIPVAIGKRMAKAANLSKGDEITLRWRDKNGTFDATNVVVATIFNTTISTVDQGQIWMTLEDLWSITGLENEATILIADEHFNETDFGDWKYLSQEKLLQNINDVIEVERASARIIYFMLLAIALLAIFDTQVLSVFRRQKEIGTYIALGMTRTQVTGLFTIEGSMYSLFSMFVGALIGVPLFWYLAGTGISFGSVTADMGIGLGDRIYPSFSPALLISSASIVIFSATIVSFIPTRKIVSMDPVDALKGKLQ</sequence>
<evidence type="ECO:0000256" key="6">
    <source>
        <dbReference type="ARBA" id="ARBA00023136"/>
    </source>
</evidence>
<evidence type="ECO:0000313" key="9">
    <source>
        <dbReference type="EMBL" id="AKP53515.1"/>
    </source>
</evidence>
<evidence type="ECO:0000256" key="4">
    <source>
        <dbReference type="ARBA" id="ARBA00022692"/>
    </source>
</evidence>
<keyword evidence="3" id="KW-1003">Cell membrane</keyword>
<proteinExistence type="inferred from homology"/>
<dbReference type="AlphaFoldDB" id="A0A0H4PKE1"/>
<keyword evidence="5 7" id="KW-1133">Transmembrane helix</keyword>
<dbReference type="STRING" id="320787.CA2015_4162"/>